<feature type="transmembrane region" description="Helical" evidence="2">
    <location>
        <begin position="217"/>
        <end position="238"/>
    </location>
</feature>
<dbReference type="Proteomes" id="UP000007797">
    <property type="component" value="Unassembled WGS sequence"/>
</dbReference>
<dbReference type="OrthoDB" id="24088at2759"/>
<reference evidence="4" key="1">
    <citation type="journal article" date="2011" name="Genome Res.">
        <title>Phylogeny-wide analysis of social amoeba genomes highlights ancient origins for complex intercellular communication.</title>
        <authorList>
            <person name="Heidel A.J."/>
            <person name="Lawal H.M."/>
            <person name="Felder M."/>
            <person name="Schilde C."/>
            <person name="Helps N.R."/>
            <person name="Tunggal B."/>
            <person name="Rivero F."/>
            <person name="John U."/>
            <person name="Schleicher M."/>
            <person name="Eichinger L."/>
            <person name="Platzer M."/>
            <person name="Noegel A.A."/>
            <person name="Schaap P."/>
            <person name="Gloeckner G."/>
        </authorList>
    </citation>
    <scope>NUCLEOTIDE SEQUENCE [LARGE SCALE GENOMIC DNA]</scope>
    <source>
        <strain evidence="4">SH3</strain>
    </source>
</reference>
<feature type="transmembrane region" description="Helical" evidence="2">
    <location>
        <begin position="60"/>
        <end position="81"/>
    </location>
</feature>
<dbReference type="PANTHER" id="PTHR31494">
    <property type="entry name" value="THH1_TOM1_TOM3 DOMAIN-CONTAINING PROTEIN-RELATED-RELATED"/>
    <property type="match status" value="1"/>
</dbReference>
<feature type="compositionally biased region" description="Polar residues" evidence="1">
    <location>
        <begin position="329"/>
        <end position="338"/>
    </location>
</feature>
<evidence type="ECO:0000313" key="4">
    <source>
        <dbReference type="Proteomes" id="UP000007797"/>
    </source>
</evidence>
<keyword evidence="2" id="KW-0472">Membrane</keyword>
<dbReference type="GeneID" id="14872165"/>
<keyword evidence="2" id="KW-1133">Transmembrane helix</keyword>
<sequence length="338" mass="38177">MGSMTKDSFTNEGVALDRLVLSYYVIRIIISFFYLLLNTPQLFYEFKVLVKTNFTLTPRFIVFFSLVIQPIMRMLGCGFFIRDHDYSGNGFEQISWKNKKRVWNISLCLMVGMILWGVLENIMSCVSTASAAGMVSAAGFIVCLVGVGLFLAINLIILSNHLKRHKEMMLQNDKHSKSSYKIKKMAWLLVGTIICVAARELWLQIGKPGYNDNIRHLSSFITMLIEFFQMAVVMLGVANHPYNYLLFRPVNRSKWLGDSSAVEISQTSFAKSNQQQISMASMGKSINTMSYIEDDLDYDAPVFNQSDNINNNNNNIDGAGGGDDEEMSKSTFTVKVDQ</sequence>
<feature type="compositionally biased region" description="Low complexity" evidence="1">
    <location>
        <begin position="307"/>
        <end position="317"/>
    </location>
</feature>
<dbReference type="EMBL" id="GL883013">
    <property type="protein sequence ID" value="EGG20368.1"/>
    <property type="molecule type" value="Genomic_DNA"/>
</dbReference>
<gene>
    <name evidence="3" type="ORF">DFA_07492</name>
</gene>
<evidence type="ECO:0000313" key="3">
    <source>
        <dbReference type="EMBL" id="EGG20368.1"/>
    </source>
</evidence>
<feature type="transmembrane region" description="Helical" evidence="2">
    <location>
        <begin position="185"/>
        <end position="205"/>
    </location>
</feature>
<keyword evidence="2" id="KW-0812">Transmembrane</keyword>
<evidence type="ECO:0000256" key="2">
    <source>
        <dbReference type="SAM" id="Phobius"/>
    </source>
</evidence>
<evidence type="ECO:0000256" key="1">
    <source>
        <dbReference type="SAM" id="MobiDB-lite"/>
    </source>
</evidence>
<organism evidence="3 4">
    <name type="scientific">Cavenderia fasciculata</name>
    <name type="common">Slime mold</name>
    <name type="synonym">Dictyostelium fasciculatum</name>
    <dbReference type="NCBI Taxonomy" id="261658"/>
    <lineage>
        <taxon>Eukaryota</taxon>
        <taxon>Amoebozoa</taxon>
        <taxon>Evosea</taxon>
        <taxon>Eumycetozoa</taxon>
        <taxon>Dictyostelia</taxon>
        <taxon>Acytosteliales</taxon>
        <taxon>Cavenderiaceae</taxon>
        <taxon>Cavenderia</taxon>
    </lineage>
</organism>
<accession>F4PWK4</accession>
<feature type="transmembrane region" description="Helical" evidence="2">
    <location>
        <begin position="131"/>
        <end position="158"/>
    </location>
</feature>
<keyword evidence="4" id="KW-1185">Reference proteome</keyword>
<proteinExistence type="predicted"/>
<feature type="region of interest" description="Disordered" evidence="1">
    <location>
        <begin position="306"/>
        <end position="338"/>
    </location>
</feature>
<dbReference type="KEGG" id="dfa:DFA_07492"/>
<feature type="transmembrane region" description="Helical" evidence="2">
    <location>
        <begin position="102"/>
        <end position="119"/>
    </location>
</feature>
<feature type="transmembrane region" description="Helical" evidence="2">
    <location>
        <begin position="21"/>
        <end position="40"/>
    </location>
</feature>
<dbReference type="RefSeq" id="XP_004367351.1">
    <property type="nucleotide sequence ID" value="XM_004367294.1"/>
</dbReference>
<dbReference type="AlphaFoldDB" id="F4PWK4"/>
<protein>
    <submittedName>
        <fullName evidence="3">Uncharacterized protein</fullName>
    </submittedName>
</protein>
<name>F4PWK4_CACFS</name>